<evidence type="ECO:0000256" key="1">
    <source>
        <dbReference type="ARBA" id="ARBA00004496"/>
    </source>
</evidence>
<evidence type="ECO:0000256" key="4">
    <source>
        <dbReference type="ARBA" id="ARBA00022683"/>
    </source>
</evidence>
<sequence>MIEIRTFELKNKLGLHARVAAKLVGAARGFKSRIILEREGREVNGKSLLGILTLACPQGSRVTVRAEGVDALQAIEDLGELFENKFGES</sequence>
<evidence type="ECO:0000313" key="6">
    <source>
        <dbReference type="EMBL" id="SEM28688.1"/>
    </source>
</evidence>
<evidence type="ECO:0000256" key="2">
    <source>
        <dbReference type="ARBA" id="ARBA00010736"/>
    </source>
</evidence>
<keyword evidence="4" id="KW-0598">Phosphotransferase system</keyword>
<dbReference type="PROSITE" id="PS00589">
    <property type="entry name" value="PTS_HPR_SER"/>
    <property type="match status" value="1"/>
</dbReference>
<dbReference type="PANTHER" id="PTHR33705:SF2">
    <property type="entry name" value="PHOSPHOCARRIER PROTEIN NPR"/>
    <property type="match status" value="1"/>
</dbReference>
<gene>
    <name evidence="6" type="ORF">SAMN04489760_10957</name>
</gene>
<dbReference type="GO" id="GO:0009401">
    <property type="term" value="P:phosphoenolpyruvate-dependent sugar phosphotransferase system"/>
    <property type="evidence" value="ECO:0007669"/>
    <property type="project" value="UniProtKB-KW"/>
</dbReference>
<dbReference type="Proteomes" id="UP000198744">
    <property type="component" value="Unassembled WGS sequence"/>
</dbReference>
<proteinExistence type="inferred from homology"/>
<dbReference type="GO" id="GO:0005737">
    <property type="term" value="C:cytoplasm"/>
    <property type="evidence" value="ECO:0007669"/>
    <property type="project" value="UniProtKB-SubCell"/>
</dbReference>
<dbReference type="PANTHER" id="PTHR33705">
    <property type="entry name" value="PHOSPHOCARRIER PROTEIN HPR"/>
    <property type="match status" value="1"/>
</dbReference>
<comment type="subcellular location">
    <subcellularLocation>
        <location evidence="1">Cytoplasm</location>
    </subcellularLocation>
</comment>
<name>A0A1H7X6C0_9BACT</name>
<accession>A0A1H7X6C0</accession>
<evidence type="ECO:0000256" key="3">
    <source>
        <dbReference type="ARBA" id="ARBA00022490"/>
    </source>
</evidence>
<dbReference type="InterPro" id="IPR000032">
    <property type="entry name" value="HPr-like"/>
</dbReference>
<comment type="similarity">
    <text evidence="2">Belongs to the HPr family.</text>
</comment>
<dbReference type="InterPro" id="IPR035895">
    <property type="entry name" value="HPr-like_sf"/>
</dbReference>
<dbReference type="PRINTS" id="PR00107">
    <property type="entry name" value="PHOSPHOCPHPR"/>
</dbReference>
<dbReference type="PROSITE" id="PS51350">
    <property type="entry name" value="PTS_HPR_DOM"/>
    <property type="match status" value="1"/>
</dbReference>
<evidence type="ECO:0000259" key="5">
    <source>
        <dbReference type="PROSITE" id="PS51350"/>
    </source>
</evidence>
<dbReference type="InterPro" id="IPR050399">
    <property type="entry name" value="HPr"/>
</dbReference>
<dbReference type="InterPro" id="IPR002114">
    <property type="entry name" value="PTS_HPr_Ser_P_site"/>
</dbReference>
<keyword evidence="7" id="KW-1185">Reference proteome</keyword>
<dbReference type="EMBL" id="FOBS01000009">
    <property type="protein sequence ID" value="SEM28688.1"/>
    <property type="molecule type" value="Genomic_DNA"/>
</dbReference>
<dbReference type="Pfam" id="PF00381">
    <property type="entry name" value="PTS-HPr"/>
    <property type="match status" value="1"/>
</dbReference>
<reference evidence="6 7" key="1">
    <citation type="submission" date="2016-10" db="EMBL/GenBank/DDBJ databases">
        <authorList>
            <person name="de Groot N.N."/>
        </authorList>
    </citation>
    <scope>NUCLEOTIDE SEQUENCE [LARGE SCALE GENOMIC DNA]</scope>
    <source>
        <strain evidence="6 7">DSM 8423</strain>
    </source>
</reference>
<feature type="domain" description="HPr" evidence="5">
    <location>
        <begin position="2"/>
        <end position="89"/>
    </location>
</feature>
<dbReference type="Gene3D" id="3.30.1340.10">
    <property type="entry name" value="HPr-like"/>
    <property type="match status" value="1"/>
</dbReference>
<dbReference type="NCBIfam" id="TIGR01003">
    <property type="entry name" value="PTS_HPr_family"/>
    <property type="match status" value="1"/>
</dbReference>
<dbReference type="OrthoDB" id="9798965at2"/>
<dbReference type="STRING" id="43775.SAMN04489760_10957"/>
<protein>
    <submittedName>
        <fullName evidence="6">Phosphocarrier protein</fullName>
    </submittedName>
</protein>
<organism evidence="6 7">
    <name type="scientific">Syntrophus gentianae</name>
    <dbReference type="NCBI Taxonomy" id="43775"/>
    <lineage>
        <taxon>Bacteria</taxon>
        <taxon>Pseudomonadati</taxon>
        <taxon>Thermodesulfobacteriota</taxon>
        <taxon>Syntrophia</taxon>
        <taxon>Syntrophales</taxon>
        <taxon>Syntrophaceae</taxon>
        <taxon>Syntrophus</taxon>
    </lineage>
</organism>
<dbReference type="SUPFAM" id="SSF55594">
    <property type="entry name" value="HPr-like"/>
    <property type="match status" value="1"/>
</dbReference>
<keyword evidence="3" id="KW-0963">Cytoplasm</keyword>
<dbReference type="AlphaFoldDB" id="A0A1H7X6C0"/>
<evidence type="ECO:0000313" key="7">
    <source>
        <dbReference type="Proteomes" id="UP000198744"/>
    </source>
</evidence>